<dbReference type="Proteomes" id="UP000031982">
    <property type="component" value="Unassembled WGS sequence"/>
</dbReference>
<sequence length="51" mass="6108">MERSNDFALLNMAWNRPRKLVTIEQINLFVERDKITEDEFKEITGMDYTNA</sequence>
<keyword evidence="2" id="KW-1185">Reference proteome</keyword>
<comment type="caution">
    <text evidence="1">The sequence shown here is derived from an EMBL/GenBank/DDBJ whole genome shotgun (WGS) entry which is preliminary data.</text>
</comment>
<name>A0ABR5AXY7_BACBA</name>
<dbReference type="InterPro" id="IPR010022">
    <property type="entry name" value="XkdX"/>
</dbReference>
<gene>
    <name evidence="1" type="ORF">SD77_2061</name>
</gene>
<protein>
    <recommendedName>
        <fullName evidence="3">XkdX family protein</fullName>
    </recommendedName>
</protein>
<dbReference type="EMBL" id="JXLP01000002">
    <property type="protein sequence ID" value="KIL79607.1"/>
    <property type="molecule type" value="Genomic_DNA"/>
</dbReference>
<dbReference type="Pfam" id="PF09693">
    <property type="entry name" value="Phage_XkdX"/>
    <property type="match status" value="1"/>
</dbReference>
<evidence type="ECO:0000313" key="1">
    <source>
        <dbReference type="EMBL" id="KIL79607.1"/>
    </source>
</evidence>
<organism evidence="1 2">
    <name type="scientific">Bacillus badius</name>
    <dbReference type="NCBI Taxonomy" id="1455"/>
    <lineage>
        <taxon>Bacteria</taxon>
        <taxon>Bacillati</taxon>
        <taxon>Bacillota</taxon>
        <taxon>Bacilli</taxon>
        <taxon>Bacillales</taxon>
        <taxon>Bacillaceae</taxon>
        <taxon>Pseudobacillus</taxon>
    </lineage>
</organism>
<proteinExistence type="predicted"/>
<dbReference type="RefSeq" id="WP_082040172.1">
    <property type="nucleotide sequence ID" value="NZ_JARTHD010000016.1"/>
</dbReference>
<dbReference type="NCBIfam" id="TIGR01669">
    <property type="entry name" value="phage_XkdX"/>
    <property type="match status" value="1"/>
</dbReference>
<reference evidence="1 2" key="1">
    <citation type="submission" date="2015-01" db="EMBL/GenBank/DDBJ databases">
        <title>Genome Assembly of Bacillus badius MTCC 1458.</title>
        <authorList>
            <person name="Verma A."/>
            <person name="Khatri I."/>
            <person name="Mual P."/>
            <person name="Subramanian S."/>
            <person name="Krishnamurthi S."/>
        </authorList>
    </citation>
    <scope>NUCLEOTIDE SEQUENCE [LARGE SCALE GENOMIC DNA]</scope>
    <source>
        <strain evidence="1 2">MTCC 1458</strain>
    </source>
</reference>
<evidence type="ECO:0000313" key="2">
    <source>
        <dbReference type="Proteomes" id="UP000031982"/>
    </source>
</evidence>
<evidence type="ECO:0008006" key="3">
    <source>
        <dbReference type="Google" id="ProtNLM"/>
    </source>
</evidence>
<accession>A0ABR5AXY7</accession>